<organism evidence="2 3">
    <name type="scientific">Digitaria exilis</name>
    <dbReference type="NCBI Taxonomy" id="1010633"/>
    <lineage>
        <taxon>Eukaryota</taxon>
        <taxon>Viridiplantae</taxon>
        <taxon>Streptophyta</taxon>
        <taxon>Embryophyta</taxon>
        <taxon>Tracheophyta</taxon>
        <taxon>Spermatophyta</taxon>
        <taxon>Magnoliopsida</taxon>
        <taxon>Liliopsida</taxon>
        <taxon>Poales</taxon>
        <taxon>Poaceae</taxon>
        <taxon>PACMAD clade</taxon>
        <taxon>Panicoideae</taxon>
        <taxon>Panicodae</taxon>
        <taxon>Paniceae</taxon>
        <taxon>Anthephorinae</taxon>
        <taxon>Digitaria</taxon>
    </lineage>
</organism>
<gene>
    <name evidence="2" type="ORF">HU200_030476</name>
</gene>
<comment type="caution">
    <text evidence="2">The sequence shown here is derived from an EMBL/GenBank/DDBJ whole genome shotgun (WGS) entry which is preliminary data.</text>
</comment>
<evidence type="ECO:0000313" key="3">
    <source>
        <dbReference type="Proteomes" id="UP000636709"/>
    </source>
</evidence>
<evidence type="ECO:0008006" key="4">
    <source>
        <dbReference type="Google" id="ProtNLM"/>
    </source>
</evidence>
<keyword evidence="3" id="KW-1185">Reference proteome</keyword>
<feature type="region of interest" description="Disordered" evidence="1">
    <location>
        <begin position="1"/>
        <end position="40"/>
    </location>
</feature>
<protein>
    <recommendedName>
        <fullName evidence="4">Pentatricopeptide repeat-containing protein</fullName>
    </recommendedName>
</protein>
<sequence length="387" mass="44333">MPPLRPAPLPLPLPRRSVQREGFPPPPPPPPPPCSGISGDPSALFTAYLQPASQAATPPPSTGEFHFISALPKKLPEVVYITKRSYKQLRLLRLCLASKLWLYIRCELENFIFFSQDTDIIIDRIKKSTRELEQGPIGKNLSSAEKRKFLVNTVCTDSIDIVCLPCIRLLGLEESREAVYCTLDAWVAFEQDFPLASLKQALSALEKEEQWHRIVQVIKWMLSKGQGNTMRTYEQLVCALEKDNRAEEAHKIWQKKIAHDLQSVPWRFCHLMLAIYYRNNRLERLVKLFKELEACGRKPPSKDIIRKVEDAYEMLGLLEEKKALLEKYKDLYNKPSRDDRKKGSKSKRDDMNKTGDDCSKESKMETSKNLLNQCCPLDEESAATIKS</sequence>
<dbReference type="Gene3D" id="1.25.40.10">
    <property type="entry name" value="Tetratricopeptide repeat domain"/>
    <property type="match status" value="1"/>
</dbReference>
<feature type="compositionally biased region" description="Pro residues" evidence="1">
    <location>
        <begin position="23"/>
        <end position="34"/>
    </location>
</feature>
<accession>A0A835BSD3</accession>
<proteinExistence type="predicted"/>
<evidence type="ECO:0000256" key="1">
    <source>
        <dbReference type="SAM" id="MobiDB-lite"/>
    </source>
</evidence>
<dbReference type="OrthoDB" id="1878928at2759"/>
<dbReference type="AlphaFoldDB" id="A0A835BSD3"/>
<dbReference type="Proteomes" id="UP000636709">
    <property type="component" value="Unassembled WGS sequence"/>
</dbReference>
<reference evidence="2" key="1">
    <citation type="submission" date="2020-07" db="EMBL/GenBank/DDBJ databases">
        <title>Genome sequence and genetic diversity analysis of an under-domesticated orphan crop, white fonio (Digitaria exilis).</title>
        <authorList>
            <person name="Bennetzen J.L."/>
            <person name="Chen S."/>
            <person name="Ma X."/>
            <person name="Wang X."/>
            <person name="Yssel A.E.J."/>
            <person name="Chaluvadi S.R."/>
            <person name="Johnson M."/>
            <person name="Gangashetty P."/>
            <person name="Hamidou F."/>
            <person name="Sanogo M.D."/>
            <person name="Zwaenepoel A."/>
            <person name="Wallace J."/>
            <person name="Van De Peer Y."/>
            <person name="Van Deynze A."/>
        </authorList>
    </citation>
    <scope>NUCLEOTIDE SEQUENCE</scope>
    <source>
        <tissue evidence="2">Leaves</tissue>
    </source>
</reference>
<evidence type="ECO:0000313" key="2">
    <source>
        <dbReference type="EMBL" id="KAF8707225.1"/>
    </source>
</evidence>
<feature type="compositionally biased region" description="Pro residues" evidence="1">
    <location>
        <begin position="1"/>
        <end position="13"/>
    </location>
</feature>
<dbReference type="EMBL" id="JACEFO010001762">
    <property type="protein sequence ID" value="KAF8707225.1"/>
    <property type="molecule type" value="Genomic_DNA"/>
</dbReference>
<dbReference type="InterPro" id="IPR011990">
    <property type="entry name" value="TPR-like_helical_dom_sf"/>
</dbReference>
<dbReference type="PANTHER" id="PTHR47603">
    <property type="entry name" value="PPR CONTAINING-LIKE PROTEIN"/>
    <property type="match status" value="1"/>
</dbReference>
<dbReference type="SUPFAM" id="SSF101447">
    <property type="entry name" value="Formin homology 2 domain (FH2 domain)"/>
    <property type="match status" value="1"/>
</dbReference>
<name>A0A835BSD3_9POAL</name>
<feature type="region of interest" description="Disordered" evidence="1">
    <location>
        <begin position="335"/>
        <end position="366"/>
    </location>
</feature>
<dbReference type="PANTHER" id="PTHR47603:SF1">
    <property type="entry name" value="PPR CONTAINING-LIKE PROTEIN"/>
    <property type="match status" value="1"/>
</dbReference>